<evidence type="ECO:0000256" key="1">
    <source>
        <dbReference type="ARBA" id="ARBA00004138"/>
    </source>
</evidence>
<evidence type="ECO:0000256" key="3">
    <source>
        <dbReference type="ARBA" id="ARBA00008783"/>
    </source>
</evidence>
<dbReference type="Proteomes" id="UP000694925">
    <property type="component" value="Unplaced"/>
</dbReference>
<dbReference type="InterPro" id="IPR029409">
    <property type="entry name" value="TMEM237"/>
</dbReference>
<keyword evidence="7" id="KW-0969">Cilium</keyword>
<keyword evidence="8 12" id="KW-0472">Membrane</keyword>
<dbReference type="GO" id="GO:0016020">
    <property type="term" value="C:membrane"/>
    <property type="evidence" value="ECO:0007669"/>
    <property type="project" value="UniProtKB-SubCell"/>
</dbReference>
<feature type="compositionally biased region" description="Basic and acidic residues" evidence="11">
    <location>
        <begin position="125"/>
        <end position="146"/>
    </location>
</feature>
<evidence type="ECO:0000256" key="12">
    <source>
        <dbReference type="SAM" id="Phobius"/>
    </source>
</evidence>
<comment type="subcellular location">
    <subcellularLocation>
        <location evidence="1">Cell projection</location>
        <location evidence="1">Cilium</location>
    </subcellularLocation>
    <subcellularLocation>
        <location evidence="2">Membrane</location>
        <topology evidence="2">Multi-pass membrane protein</topology>
    </subcellularLocation>
</comment>
<comment type="similarity">
    <text evidence="3">Belongs to the TMEM237 family.</text>
</comment>
<evidence type="ECO:0000313" key="14">
    <source>
        <dbReference type="RefSeq" id="XP_017879184.1"/>
    </source>
</evidence>
<reference evidence="14" key="1">
    <citation type="submission" date="2025-08" db="UniProtKB">
        <authorList>
            <consortium name="RefSeq"/>
        </authorList>
    </citation>
    <scope>IDENTIFICATION</scope>
    <source>
        <tissue evidence="14">Whole body</tissue>
    </source>
</reference>
<evidence type="ECO:0000256" key="2">
    <source>
        <dbReference type="ARBA" id="ARBA00004141"/>
    </source>
</evidence>
<keyword evidence="6 12" id="KW-1133">Transmembrane helix</keyword>
<evidence type="ECO:0000256" key="6">
    <source>
        <dbReference type="ARBA" id="ARBA00022989"/>
    </source>
</evidence>
<dbReference type="KEGG" id="ccal:108624424"/>
<evidence type="ECO:0000313" key="13">
    <source>
        <dbReference type="Proteomes" id="UP000694925"/>
    </source>
</evidence>
<feature type="compositionally biased region" description="Basic and acidic residues" evidence="11">
    <location>
        <begin position="153"/>
        <end position="167"/>
    </location>
</feature>
<dbReference type="PANTHER" id="PTHR28388">
    <property type="entry name" value="TRANSMEMBRANE PROTEIN 237"/>
    <property type="match status" value="1"/>
</dbReference>
<gene>
    <name evidence="14" type="primary">LOC108624424</name>
</gene>
<evidence type="ECO:0000256" key="4">
    <source>
        <dbReference type="ARBA" id="ARBA00022692"/>
    </source>
</evidence>
<comment type="function">
    <text evidence="10">Component of the transition zone in primary cilia. Required for ciliogenesis.</text>
</comment>
<feature type="region of interest" description="Disordered" evidence="11">
    <location>
        <begin position="1"/>
        <end position="167"/>
    </location>
</feature>
<dbReference type="GeneID" id="108624424"/>
<feature type="transmembrane region" description="Helical" evidence="12">
    <location>
        <begin position="264"/>
        <end position="285"/>
    </location>
</feature>
<protein>
    <submittedName>
        <fullName evidence="14">Uncharacterized protein LOC108624424</fullName>
    </submittedName>
</protein>
<keyword evidence="5" id="KW-0970">Cilium biogenesis/degradation</keyword>
<feature type="transmembrane region" description="Helical" evidence="12">
    <location>
        <begin position="305"/>
        <end position="325"/>
    </location>
</feature>
<sequence>MNRFDEGISRRRSTPEGLFNERRSSSEESSTLATADSPRLKSTPLGPRDDLKEIDGSRRGPRKIERVLSGGSHRFHRRRIRKKSRERVDGGSERRRDRRKKRRHRLEDENHDEEQKDSSGSSNETHGDSDVKPERSKRKRDDERTNELPITEILKRSQENARTKYEDQSPLPVLVTDKVYVQRKDGFSAIKMNQSRDERKRASEENIDEDRNAPPIRLAIAIQRLWKNTGFFHQGLLAGMALMHCAMLHVFFDVSTEFIVKYSILCEIYTNAFSFLIAVCVVSTFDKFDLARFDVDHLRELYFEYDRAVIAIPLYLIALCLHLVCARTDTRLGLTQYRNNFSAWENTTDVSSLIDDLSSWQKITTSKDLLVTFAWVFVSLGTKDDSFLTYLRSMEKYTNDVESSNR</sequence>
<dbReference type="GO" id="GO:0060271">
    <property type="term" value="P:cilium assembly"/>
    <property type="evidence" value="ECO:0007669"/>
    <property type="project" value="TreeGrafter"/>
</dbReference>
<accession>A0AAJ7IY17</accession>
<feature type="compositionally biased region" description="Basic and acidic residues" evidence="11">
    <location>
        <begin position="86"/>
        <end position="95"/>
    </location>
</feature>
<feature type="compositionally biased region" description="Basic residues" evidence="11">
    <location>
        <begin position="73"/>
        <end position="85"/>
    </location>
</feature>
<dbReference type="AlphaFoldDB" id="A0AAJ7IY17"/>
<evidence type="ECO:0000256" key="5">
    <source>
        <dbReference type="ARBA" id="ARBA00022794"/>
    </source>
</evidence>
<organism evidence="13 14">
    <name type="scientific">Ceratina calcarata</name>
    <dbReference type="NCBI Taxonomy" id="156304"/>
    <lineage>
        <taxon>Eukaryota</taxon>
        <taxon>Metazoa</taxon>
        <taxon>Ecdysozoa</taxon>
        <taxon>Arthropoda</taxon>
        <taxon>Hexapoda</taxon>
        <taxon>Insecta</taxon>
        <taxon>Pterygota</taxon>
        <taxon>Neoptera</taxon>
        <taxon>Endopterygota</taxon>
        <taxon>Hymenoptera</taxon>
        <taxon>Apocrita</taxon>
        <taxon>Aculeata</taxon>
        <taxon>Apoidea</taxon>
        <taxon>Anthophila</taxon>
        <taxon>Apidae</taxon>
        <taxon>Ceratina</taxon>
        <taxon>Zadontomerus</taxon>
    </lineage>
</organism>
<evidence type="ECO:0000256" key="10">
    <source>
        <dbReference type="ARBA" id="ARBA00025631"/>
    </source>
</evidence>
<keyword evidence="13" id="KW-1185">Reference proteome</keyword>
<evidence type="ECO:0000256" key="9">
    <source>
        <dbReference type="ARBA" id="ARBA00023273"/>
    </source>
</evidence>
<feature type="compositionally biased region" description="Basic and acidic residues" evidence="11">
    <location>
        <begin position="105"/>
        <end position="117"/>
    </location>
</feature>
<evidence type="ECO:0000256" key="7">
    <source>
        <dbReference type="ARBA" id="ARBA00023069"/>
    </source>
</evidence>
<feature type="compositionally biased region" description="Basic and acidic residues" evidence="11">
    <location>
        <begin position="47"/>
        <end position="66"/>
    </location>
</feature>
<keyword evidence="4 12" id="KW-0812">Transmembrane</keyword>
<dbReference type="GO" id="GO:0035869">
    <property type="term" value="C:ciliary transition zone"/>
    <property type="evidence" value="ECO:0007669"/>
    <property type="project" value="TreeGrafter"/>
</dbReference>
<evidence type="ECO:0000256" key="11">
    <source>
        <dbReference type="SAM" id="MobiDB-lite"/>
    </source>
</evidence>
<dbReference type="RefSeq" id="XP_017879184.1">
    <property type="nucleotide sequence ID" value="XM_018023695.2"/>
</dbReference>
<dbReference type="Pfam" id="PF15383">
    <property type="entry name" value="TMEM237"/>
    <property type="match status" value="1"/>
</dbReference>
<feature type="transmembrane region" description="Helical" evidence="12">
    <location>
        <begin position="231"/>
        <end position="252"/>
    </location>
</feature>
<evidence type="ECO:0000256" key="8">
    <source>
        <dbReference type="ARBA" id="ARBA00023136"/>
    </source>
</evidence>
<proteinExistence type="inferred from homology"/>
<dbReference type="PANTHER" id="PTHR28388:SF1">
    <property type="entry name" value="TRANSMEMBRANE PROTEIN 237"/>
    <property type="match status" value="1"/>
</dbReference>
<keyword evidence="9" id="KW-0966">Cell projection</keyword>
<name>A0AAJ7IY17_9HYME</name>